<keyword evidence="1" id="KW-0732">Signal</keyword>
<evidence type="ECO:0000256" key="1">
    <source>
        <dbReference type="SAM" id="SignalP"/>
    </source>
</evidence>
<evidence type="ECO:0008006" key="3">
    <source>
        <dbReference type="Google" id="ProtNLM"/>
    </source>
</evidence>
<proteinExistence type="predicted"/>
<organism evidence="2">
    <name type="scientific">Eiseniibacteriota bacterium</name>
    <dbReference type="NCBI Taxonomy" id="2212470"/>
    <lineage>
        <taxon>Bacteria</taxon>
        <taxon>Candidatus Eiseniibacteriota</taxon>
    </lineage>
</organism>
<sequence>MIRFARRLAPPLAAAACLALAAAPALAGVTLQARTRAWTVKPDQRVRIEFPVGELRVEANDDTRVRLELTVKCKGDDTERCMNHAERLKLDARDHGGVLTIGVQGYPKLNPRFNLIAVLQVPKGCDLDVEMGVGQLEVLGMEGEVDADLGVGEATVEVPKEAVRRVAVEVGIGEARLRAGDDRRESSGLFGREVRWTEGTGRSIVKLNVGVGDARVALR</sequence>
<evidence type="ECO:0000313" key="2">
    <source>
        <dbReference type="EMBL" id="HGZ43568.1"/>
    </source>
</evidence>
<feature type="chain" id="PRO_5032866073" description="DUF2154 domain-containing protein" evidence="1">
    <location>
        <begin position="28"/>
        <end position="219"/>
    </location>
</feature>
<dbReference type="AlphaFoldDB" id="A0A832MN09"/>
<reference evidence="2" key="1">
    <citation type="journal article" date="2020" name="mSystems">
        <title>Genome- and Community-Level Interaction Insights into Carbon Utilization and Element Cycling Functions of Hydrothermarchaeota in Hydrothermal Sediment.</title>
        <authorList>
            <person name="Zhou Z."/>
            <person name="Liu Y."/>
            <person name="Xu W."/>
            <person name="Pan J."/>
            <person name="Luo Z.H."/>
            <person name="Li M."/>
        </authorList>
    </citation>
    <scope>NUCLEOTIDE SEQUENCE [LARGE SCALE GENOMIC DNA]</scope>
    <source>
        <strain evidence="2">SpSt-381</strain>
    </source>
</reference>
<dbReference type="EMBL" id="DSQF01000018">
    <property type="protein sequence ID" value="HGZ43568.1"/>
    <property type="molecule type" value="Genomic_DNA"/>
</dbReference>
<accession>A0A832MN09</accession>
<comment type="caution">
    <text evidence="2">The sequence shown here is derived from an EMBL/GenBank/DDBJ whole genome shotgun (WGS) entry which is preliminary data.</text>
</comment>
<protein>
    <recommendedName>
        <fullName evidence="3">DUF2154 domain-containing protein</fullName>
    </recommendedName>
</protein>
<gene>
    <name evidence="2" type="ORF">ENR23_09115</name>
</gene>
<feature type="signal peptide" evidence="1">
    <location>
        <begin position="1"/>
        <end position="27"/>
    </location>
</feature>
<name>A0A832MN09_UNCEI</name>